<dbReference type="PROSITE" id="PS51375">
    <property type="entry name" value="PPR"/>
    <property type="match status" value="4"/>
</dbReference>
<dbReference type="OMA" id="SMIRPLC"/>
<dbReference type="NCBIfam" id="TIGR00756">
    <property type="entry name" value="PPR"/>
    <property type="match status" value="4"/>
</dbReference>
<name>A0A834Z416_TETSI</name>
<evidence type="ECO:0000256" key="1">
    <source>
        <dbReference type="ARBA" id="ARBA00007626"/>
    </source>
</evidence>
<sequence>MALARLKRTPTFLLPLILRPILHPSSSSSSSSSQIRHHFSSATPPYLLSISQTHLHKHLFSSLEHFPSQILHEISDFEEDADKACLLDESGVDGFVEILKQTNQFSSSEEVMAFIDESGIQPSGGLVYSAIWALRHEWRLAFWAFKWGEKWGCNSLKAWGLMIWVLGNQRKFNIAWCLIRDMHRSSMSTTRAMLIMIDRYAAANDPCKAIKTFHTMEKFRMTPDMKSFHTLLRALCKHGNIEEAEEFMLLNRKLFPLETESFNIILDGWSNITVDVVEARRIWREMSKCCIIPDATSYTHMICCFSKVGNLFDSLRLYDEMKKRGWIPGLEVYNSLIHVLARENCLKEALNLLDTIKETGLQPDSATYNSLILPLCEAQKQEEAQSVLATMIRERINPTTETYHAFLEGVSLEGTLELLKRMKRAGCGPNDHTFLLILNKFFKLEQPGSAIKMWMEMKQYEVVPDSAHYTVLVQGLAACGWLTKAREFYAEMRSRGVLDDPKLKKLLKEPIGGVGDNGEGKVRRSNRGIRVPRRKGSMLRGKKSGNQSRKYLYTMSNDYLSSGFIGRTGEEKKVQQSENPIKKYSADAYWGSSKCVTWKRGGGCGEELGFEDRVVNKSKSARVTSGCFPKDDISAGLASELLRRGARIADDEGFSFFFSFCFSTTELSTLSLRCGSGKQANGFFCL</sequence>
<dbReference type="InterPro" id="IPR011990">
    <property type="entry name" value="TPR-like_helical_dom_sf"/>
</dbReference>
<dbReference type="InterPro" id="IPR002885">
    <property type="entry name" value="PPR_rpt"/>
</dbReference>
<evidence type="ECO:0000256" key="4">
    <source>
        <dbReference type="SAM" id="MobiDB-lite"/>
    </source>
</evidence>
<feature type="repeat" description="PPR" evidence="3">
    <location>
        <begin position="294"/>
        <end position="328"/>
    </location>
</feature>
<proteinExistence type="inferred from homology"/>
<gene>
    <name evidence="5" type="ORF">HHK36_013813</name>
</gene>
<protein>
    <recommendedName>
        <fullName evidence="7">Pentatricopeptide repeat-containing protein</fullName>
    </recommendedName>
</protein>
<feature type="region of interest" description="Disordered" evidence="4">
    <location>
        <begin position="515"/>
        <end position="546"/>
    </location>
</feature>
<comment type="caution">
    <text evidence="5">The sequence shown here is derived from an EMBL/GenBank/DDBJ whole genome shotgun (WGS) entry which is preliminary data.</text>
</comment>
<evidence type="ECO:0000256" key="2">
    <source>
        <dbReference type="ARBA" id="ARBA00022737"/>
    </source>
</evidence>
<dbReference type="InterPro" id="IPR050667">
    <property type="entry name" value="PPR-containing_protein"/>
</dbReference>
<accession>A0A834Z416</accession>
<reference evidence="5 6" key="1">
    <citation type="submission" date="2020-04" db="EMBL/GenBank/DDBJ databases">
        <title>Plant Genome Project.</title>
        <authorList>
            <person name="Zhang R.-G."/>
        </authorList>
    </citation>
    <scope>NUCLEOTIDE SEQUENCE [LARGE SCALE GENOMIC DNA]</scope>
    <source>
        <strain evidence="5">YNK0</strain>
        <tissue evidence="5">Leaf</tissue>
    </source>
</reference>
<evidence type="ECO:0000313" key="5">
    <source>
        <dbReference type="EMBL" id="KAF8400514.1"/>
    </source>
</evidence>
<dbReference type="EMBL" id="JABCRI010000009">
    <property type="protein sequence ID" value="KAF8400514.1"/>
    <property type="molecule type" value="Genomic_DNA"/>
</dbReference>
<feature type="compositionally biased region" description="Basic residues" evidence="4">
    <location>
        <begin position="523"/>
        <end position="543"/>
    </location>
</feature>
<dbReference type="Pfam" id="PF13041">
    <property type="entry name" value="PPR_2"/>
    <property type="match status" value="1"/>
</dbReference>
<comment type="similarity">
    <text evidence="1">Belongs to the PPR family. P subfamily.</text>
</comment>
<dbReference type="Gene3D" id="1.25.40.10">
    <property type="entry name" value="Tetratricopeptide repeat domain"/>
    <property type="match status" value="3"/>
</dbReference>
<dbReference type="Proteomes" id="UP000655225">
    <property type="component" value="Unassembled WGS sequence"/>
</dbReference>
<feature type="repeat" description="PPR" evidence="3">
    <location>
        <begin position="364"/>
        <end position="398"/>
    </location>
</feature>
<evidence type="ECO:0000256" key="3">
    <source>
        <dbReference type="PROSITE-ProRule" id="PRU00708"/>
    </source>
</evidence>
<feature type="repeat" description="PPR" evidence="3">
    <location>
        <begin position="329"/>
        <end position="363"/>
    </location>
</feature>
<keyword evidence="6" id="KW-1185">Reference proteome</keyword>
<dbReference type="Pfam" id="PF01535">
    <property type="entry name" value="PPR"/>
    <property type="match status" value="3"/>
</dbReference>
<dbReference type="OrthoDB" id="185373at2759"/>
<organism evidence="5 6">
    <name type="scientific">Tetracentron sinense</name>
    <name type="common">Spur-leaf</name>
    <dbReference type="NCBI Taxonomy" id="13715"/>
    <lineage>
        <taxon>Eukaryota</taxon>
        <taxon>Viridiplantae</taxon>
        <taxon>Streptophyta</taxon>
        <taxon>Embryophyta</taxon>
        <taxon>Tracheophyta</taxon>
        <taxon>Spermatophyta</taxon>
        <taxon>Magnoliopsida</taxon>
        <taxon>Trochodendrales</taxon>
        <taxon>Trochodendraceae</taxon>
        <taxon>Tetracentron</taxon>
    </lineage>
</organism>
<evidence type="ECO:0008006" key="7">
    <source>
        <dbReference type="Google" id="ProtNLM"/>
    </source>
</evidence>
<dbReference type="AlphaFoldDB" id="A0A834Z416"/>
<dbReference type="PANTHER" id="PTHR47939">
    <property type="entry name" value="MEMBRANE-ASSOCIATED SALT-INDUCIBLE PROTEIN-LIKE"/>
    <property type="match status" value="1"/>
</dbReference>
<feature type="repeat" description="PPR" evidence="3">
    <location>
        <begin position="465"/>
        <end position="499"/>
    </location>
</feature>
<dbReference type="PANTHER" id="PTHR47939:SF5">
    <property type="entry name" value="PENTACOTRIPEPTIDE-REPEAT REGION OF PRORP DOMAIN-CONTAINING PROTEIN"/>
    <property type="match status" value="1"/>
</dbReference>
<keyword evidence="2" id="KW-0677">Repeat</keyword>
<evidence type="ECO:0000313" key="6">
    <source>
        <dbReference type="Proteomes" id="UP000655225"/>
    </source>
</evidence>